<dbReference type="SUPFAM" id="SSF81321">
    <property type="entry name" value="Family A G protein-coupled receptor-like"/>
    <property type="match status" value="1"/>
</dbReference>
<evidence type="ECO:0000256" key="7">
    <source>
        <dbReference type="ARBA" id="ARBA00023040"/>
    </source>
</evidence>
<evidence type="ECO:0000256" key="9">
    <source>
        <dbReference type="ARBA" id="ARBA00023157"/>
    </source>
</evidence>
<dbReference type="Proteomes" id="UP001181693">
    <property type="component" value="Unassembled WGS sequence"/>
</dbReference>
<feature type="transmembrane region" description="Helical" evidence="14">
    <location>
        <begin position="135"/>
        <end position="153"/>
    </location>
</feature>
<evidence type="ECO:0000256" key="10">
    <source>
        <dbReference type="ARBA" id="ARBA00023170"/>
    </source>
</evidence>
<keyword evidence="17" id="KW-1185">Reference proteome</keyword>
<dbReference type="PROSITE" id="PS00237">
    <property type="entry name" value="G_PROTEIN_RECEP_F1_1"/>
    <property type="match status" value="1"/>
</dbReference>
<name>A0AAV3AKL6_PYXAD</name>
<keyword evidence="7 13" id="KW-0297">G-protein coupled receptor</keyword>
<sequence>MTRMETIYLLGFSIPQSFRFVVFYLFLMIYCVTICGNLLIITLVSYSKSLHSPMYFFLSHLSLMDILLSTDILPNMICNVLVDKTFMVFSKCLTQFYFFAIAESSECLLLTAMSWDRYLAICKPLHYTLEMTYQVCWVLVTISWMLGIFVAMVHNLTISKLVFCGPNIIDHFFCDLEPILQLSCSDTIIAQWEVMIFGVIFAVFPFAIISVSYSYIIITILKIPSITGRQKVFSTCSSHLTVVSIYYSTLVCVYVVPSTEQTRTISKLISLLYTIVTPMINPIIYSLRNKEVKKAVGKFIDNLFGLTCQ</sequence>
<dbReference type="InterPro" id="IPR050939">
    <property type="entry name" value="Olfactory_GPCR1"/>
</dbReference>
<reference evidence="16" key="1">
    <citation type="thesis" date="2020" institute="ProQuest LLC" country="789 East Eisenhower Parkway, Ann Arbor, MI, USA">
        <title>Comparative Genomics and Chromosome Evolution.</title>
        <authorList>
            <person name="Mudd A.B."/>
        </authorList>
    </citation>
    <scope>NUCLEOTIDE SEQUENCE</scope>
    <source>
        <strain evidence="16">1538</strain>
        <tissue evidence="16">Blood</tissue>
    </source>
</reference>
<dbReference type="PANTHER" id="PTHR24242">
    <property type="entry name" value="G-PROTEIN COUPLED RECEPTOR"/>
    <property type="match status" value="1"/>
</dbReference>
<feature type="transmembrane region" description="Helical" evidence="14">
    <location>
        <begin position="195"/>
        <end position="220"/>
    </location>
</feature>
<keyword evidence="4 13" id="KW-0812">Transmembrane</keyword>
<proteinExistence type="inferred from homology"/>
<dbReference type="InterPro" id="IPR000276">
    <property type="entry name" value="GPCR_Rhodpsn"/>
</dbReference>
<keyword evidence="5 14" id="KW-0552">Olfaction</keyword>
<organism evidence="16 17">
    <name type="scientific">Pyxicephalus adspersus</name>
    <name type="common">African bullfrog</name>
    <dbReference type="NCBI Taxonomy" id="30357"/>
    <lineage>
        <taxon>Eukaryota</taxon>
        <taxon>Metazoa</taxon>
        <taxon>Chordata</taxon>
        <taxon>Craniata</taxon>
        <taxon>Vertebrata</taxon>
        <taxon>Euteleostomi</taxon>
        <taxon>Amphibia</taxon>
        <taxon>Batrachia</taxon>
        <taxon>Anura</taxon>
        <taxon>Neobatrachia</taxon>
        <taxon>Ranoidea</taxon>
        <taxon>Pyxicephalidae</taxon>
        <taxon>Pyxicephalinae</taxon>
        <taxon>Pyxicephalus</taxon>
    </lineage>
</organism>
<keyword evidence="3 14" id="KW-0716">Sensory transduction</keyword>
<evidence type="ECO:0000313" key="17">
    <source>
        <dbReference type="Proteomes" id="UP001181693"/>
    </source>
</evidence>
<feature type="domain" description="G-protein coupled receptors family 1 profile" evidence="15">
    <location>
        <begin position="36"/>
        <end position="285"/>
    </location>
</feature>
<dbReference type="GO" id="GO:0004930">
    <property type="term" value="F:G protein-coupled receptor activity"/>
    <property type="evidence" value="ECO:0007669"/>
    <property type="project" value="UniProtKB-KW"/>
</dbReference>
<dbReference type="EMBL" id="DYDO01000002">
    <property type="protein sequence ID" value="DBA29771.1"/>
    <property type="molecule type" value="Genomic_DNA"/>
</dbReference>
<evidence type="ECO:0000313" key="16">
    <source>
        <dbReference type="EMBL" id="DBA29771.1"/>
    </source>
</evidence>
<keyword evidence="9" id="KW-1015">Disulfide bond</keyword>
<dbReference type="Pfam" id="PF13853">
    <property type="entry name" value="7tm_4"/>
    <property type="match status" value="1"/>
</dbReference>
<evidence type="ECO:0000256" key="5">
    <source>
        <dbReference type="ARBA" id="ARBA00022725"/>
    </source>
</evidence>
<feature type="transmembrane region" description="Helical" evidence="14">
    <location>
        <begin position="232"/>
        <end position="256"/>
    </location>
</feature>
<feature type="transmembrane region" description="Helical" evidence="14">
    <location>
        <begin position="55"/>
        <end position="76"/>
    </location>
</feature>
<dbReference type="GO" id="GO:0004984">
    <property type="term" value="F:olfactory receptor activity"/>
    <property type="evidence" value="ECO:0007669"/>
    <property type="project" value="InterPro"/>
</dbReference>
<evidence type="ECO:0000259" key="15">
    <source>
        <dbReference type="PROSITE" id="PS50262"/>
    </source>
</evidence>
<gene>
    <name evidence="16" type="ORF">GDO54_005831</name>
</gene>
<evidence type="ECO:0000256" key="3">
    <source>
        <dbReference type="ARBA" id="ARBA00022606"/>
    </source>
</evidence>
<evidence type="ECO:0000256" key="2">
    <source>
        <dbReference type="ARBA" id="ARBA00022475"/>
    </source>
</evidence>
<keyword evidence="10 13" id="KW-0675">Receptor</keyword>
<keyword evidence="11" id="KW-0325">Glycoprotein</keyword>
<evidence type="ECO:0000256" key="6">
    <source>
        <dbReference type="ARBA" id="ARBA00022989"/>
    </source>
</evidence>
<dbReference type="AlphaFoldDB" id="A0AAV3AKL6"/>
<dbReference type="PRINTS" id="PR00237">
    <property type="entry name" value="GPCRRHODOPSN"/>
</dbReference>
<dbReference type="InterPro" id="IPR017452">
    <property type="entry name" value="GPCR_Rhodpsn_7TM"/>
</dbReference>
<keyword evidence="2 14" id="KW-1003">Cell membrane</keyword>
<evidence type="ECO:0000256" key="12">
    <source>
        <dbReference type="ARBA" id="ARBA00023224"/>
    </source>
</evidence>
<dbReference type="FunFam" id="1.20.1070.10:FF:000010">
    <property type="entry name" value="Olfactory receptor"/>
    <property type="match status" value="1"/>
</dbReference>
<dbReference type="InterPro" id="IPR000725">
    <property type="entry name" value="Olfact_rcpt"/>
</dbReference>
<keyword evidence="12 13" id="KW-0807">Transducer</keyword>
<keyword evidence="8 14" id="KW-0472">Membrane</keyword>
<dbReference type="PROSITE" id="PS50262">
    <property type="entry name" value="G_PROTEIN_RECEP_F1_2"/>
    <property type="match status" value="1"/>
</dbReference>
<evidence type="ECO:0000256" key="8">
    <source>
        <dbReference type="ARBA" id="ARBA00023136"/>
    </source>
</evidence>
<dbReference type="PRINTS" id="PR00245">
    <property type="entry name" value="OLFACTORYR"/>
</dbReference>
<comment type="similarity">
    <text evidence="13">Belongs to the G-protein coupled receptor 1 family.</text>
</comment>
<evidence type="ECO:0000256" key="11">
    <source>
        <dbReference type="ARBA" id="ARBA00023180"/>
    </source>
</evidence>
<evidence type="ECO:0000256" key="4">
    <source>
        <dbReference type="ARBA" id="ARBA00022692"/>
    </source>
</evidence>
<protein>
    <recommendedName>
        <fullName evidence="14">Olfactory receptor</fullName>
    </recommendedName>
</protein>
<comment type="caution">
    <text evidence="16">The sequence shown here is derived from an EMBL/GenBank/DDBJ whole genome shotgun (WGS) entry which is preliminary data.</text>
</comment>
<evidence type="ECO:0000256" key="14">
    <source>
        <dbReference type="RuleBase" id="RU363047"/>
    </source>
</evidence>
<dbReference type="GO" id="GO:0005886">
    <property type="term" value="C:plasma membrane"/>
    <property type="evidence" value="ECO:0007669"/>
    <property type="project" value="UniProtKB-SubCell"/>
</dbReference>
<feature type="transmembrane region" description="Helical" evidence="14">
    <location>
        <begin position="20"/>
        <end position="43"/>
    </location>
</feature>
<dbReference type="PANTHER" id="PTHR24242:SF253">
    <property type="entry name" value="OLFACTORY RECEPTOR-RELATED"/>
    <property type="match status" value="1"/>
</dbReference>
<keyword evidence="6 14" id="KW-1133">Transmembrane helix</keyword>
<comment type="subcellular location">
    <subcellularLocation>
        <location evidence="1 14">Cell membrane</location>
        <topology evidence="1 14">Multi-pass membrane protein</topology>
    </subcellularLocation>
</comment>
<accession>A0AAV3AKL6</accession>
<evidence type="ECO:0000256" key="1">
    <source>
        <dbReference type="ARBA" id="ARBA00004651"/>
    </source>
</evidence>
<dbReference type="Gene3D" id="1.20.1070.10">
    <property type="entry name" value="Rhodopsin 7-helix transmembrane proteins"/>
    <property type="match status" value="1"/>
</dbReference>
<evidence type="ECO:0000256" key="13">
    <source>
        <dbReference type="RuleBase" id="RU000688"/>
    </source>
</evidence>
<feature type="transmembrane region" description="Helical" evidence="14">
    <location>
        <begin position="268"/>
        <end position="287"/>
    </location>
</feature>